<dbReference type="SUPFAM" id="SSF46689">
    <property type="entry name" value="Homeodomain-like"/>
    <property type="match status" value="1"/>
</dbReference>
<dbReference type="PATRIC" id="fig|1280953.3.peg.3666"/>
<comment type="caution">
    <text evidence="1">The sequence shown here is derived from an EMBL/GenBank/DDBJ whole genome shotgun (WGS) entry which is preliminary data.</text>
</comment>
<dbReference type="InterPro" id="IPR009057">
    <property type="entry name" value="Homeodomain-like_sf"/>
</dbReference>
<evidence type="ECO:0000313" key="1">
    <source>
        <dbReference type="EMBL" id="KDA00861.1"/>
    </source>
</evidence>
<evidence type="ECO:0008006" key="3">
    <source>
        <dbReference type="Google" id="ProtNLM"/>
    </source>
</evidence>
<organism evidence="1 2">
    <name type="scientific">Hyphomonas oceanitis SCH89</name>
    <dbReference type="NCBI Taxonomy" id="1280953"/>
    <lineage>
        <taxon>Bacteria</taxon>
        <taxon>Pseudomonadati</taxon>
        <taxon>Pseudomonadota</taxon>
        <taxon>Alphaproteobacteria</taxon>
        <taxon>Hyphomonadales</taxon>
        <taxon>Hyphomonadaceae</taxon>
        <taxon>Hyphomonas</taxon>
    </lineage>
</organism>
<protein>
    <recommendedName>
        <fullName evidence="3">Transposase</fullName>
    </recommendedName>
</protein>
<keyword evidence="2" id="KW-1185">Reference proteome</keyword>
<name>A0A059G230_9PROT</name>
<dbReference type="Proteomes" id="UP000024942">
    <property type="component" value="Unassembled WGS sequence"/>
</dbReference>
<sequence>MGKPLDTDLRRRVVAAIEDGMSTGAAAERFAVSKSLIFLLLNYK</sequence>
<dbReference type="AlphaFoldDB" id="A0A059G230"/>
<dbReference type="STRING" id="1280953.HOC_18324"/>
<proteinExistence type="predicted"/>
<dbReference type="RefSeq" id="WP_267896851.1">
    <property type="nucleotide sequence ID" value="NZ_ARYL01000045.1"/>
</dbReference>
<accession>A0A059G230</accession>
<reference evidence="1 2" key="1">
    <citation type="journal article" date="2014" name="Antonie Van Leeuwenhoek">
        <title>Hyphomonas beringensis sp. nov. and Hyphomonas chukchiensis sp. nov., isolated from surface seawater of the Bering Sea and Chukchi Sea.</title>
        <authorList>
            <person name="Li C."/>
            <person name="Lai Q."/>
            <person name="Li G."/>
            <person name="Dong C."/>
            <person name="Wang J."/>
            <person name="Liao Y."/>
            <person name="Shao Z."/>
        </authorList>
    </citation>
    <scope>NUCLEOTIDE SEQUENCE [LARGE SCALE GENOMIC DNA]</scope>
    <source>
        <strain evidence="1 2">SCH89</strain>
    </source>
</reference>
<dbReference type="EMBL" id="ARYL01000045">
    <property type="protein sequence ID" value="KDA00861.1"/>
    <property type="molecule type" value="Genomic_DNA"/>
</dbReference>
<gene>
    <name evidence="1" type="ORF">HOC_18324</name>
</gene>
<evidence type="ECO:0000313" key="2">
    <source>
        <dbReference type="Proteomes" id="UP000024942"/>
    </source>
</evidence>